<gene>
    <name evidence="2" type="ORF">HPTL_1806</name>
</gene>
<feature type="domain" description="CheW-like" evidence="1">
    <location>
        <begin position="29"/>
        <end position="169"/>
    </location>
</feature>
<dbReference type="PROSITE" id="PS50851">
    <property type="entry name" value="CHEW"/>
    <property type="match status" value="1"/>
</dbReference>
<proteinExistence type="predicted"/>
<dbReference type="GO" id="GO:0007165">
    <property type="term" value="P:signal transduction"/>
    <property type="evidence" value="ECO:0007669"/>
    <property type="project" value="InterPro"/>
</dbReference>
<name>A0A2Z6DZT2_HYDTE</name>
<accession>A0A2Z6DZT2</accession>
<keyword evidence="3" id="KW-1185">Reference proteome</keyword>
<evidence type="ECO:0000259" key="1">
    <source>
        <dbReference type="PROSITE" id="PS50851"/>
    </source>
</evidence>
<evidence type="ECO:0000313" key="2">
    <source>
        <dbReference type="EMBL" id="BBD78064.1"/>
    </source>
</evidence>
<dbReference type="SUPFAM" id="SSF50341">
    <property type="entry name" value="CheW-like"/>
    <property type="match status" value="1"/>
</dbReference>
<dbReference type="GO" id="GO:0006935">
    <property type="term" value="P:chemotaxis"/>
    <property type="evidence" value="ECO:0007669"/>
    <property type="project" value="InterPro"/>
</dbReference>
<dbReference type="Proteomes" id="UP000262004">
    <property type="component" value="Chromosome"/>
</dbReference>
<sequence length="178" mass="19616">MAKRTDIRRFQETLAQKLAAAQHQSEGIAARWLGVMVGAQPVLLPLSATAGVIHEFTLTHVPFSPPHFRGVTNVRGELHDVLDLAPLFTQTETPLSGTARLVVLQSAIAPRTALLAARVVGLRRPEAMRPLDHSTPKEGVVAMWQESEDPNAPVWQEIDLPFWLRQAAQAFTSEPLHE</sequence>
<dbReference type="InterPro" id="IPR036061">
    <property type="entry name" value="CheW-like_dom_sf"/>
</dbReference>
<dbReference type="Gene3D" id="2.40.50.180">
    <property type="entry name" value="CheA-289, Domain 4"/>
    <property type="match status" value="1"/>
</dbReference>
<dbReference type="OrthoDB" id="5296502at2"/>
<evidence type="ECO:0000313" key="3">
    <source>
        <dbReference type="Proteomes" id="UP000262004"/>
    </source>
</evidence>
<protein>
    <submittedName>
        <fullName evidence="2">Chemotaxis protein CheW</fullName>
    </submittedName>
</protein>
<dbReference type="KEGG" id="htl:HPTL_1806"/>
<dbReference type="Pfam" id="PF01584">
    <property type="entry name" value="CheW"/>
    <property type="match status" value="1"/>
</dbReference>
<dbReference type="EMBL" id="AP018558">
    <property type="protein sequence ID" value="BBD78064.1"/>
    <property type="molecule type" value="Genomic_DNA"/>
</dbReference>
<dbReference type="AlphaFoldDB" id="A0A2Z6DZT2"/>
<organism evidence="2 3">
    <name type="scientific">Hydrogenophilus thermoluteolus</name>
    <name type="common">Pseudomonas hydrogenothermophila</name>
    <dbReference type="NCBI Taxonomy" id="297"/>
    <lineage>
        <taxon>Bacteria</taxon>
        <taxon>Pseudomonadati</taxon>
        <taxon>Pseudomonadota</taxon>
        <taxon>Hydrogenophilia</taxon>
        <taxon>Hydrogenophilales</taxon>
        <taxon>Hydrogenophilaceae</taxon>
        <taxon>Hydrogenophilus</taxon>
    </lineage>
</organism>
<reference evidence="2 3" key="1">
    <citation type="submission" date="2018-04" db="EMBL/GenBank/DDBJ databases">
        <title>Complete genome sequence of Hydrogenophilus thermoluteolus TH-1.</title>
        <authorList>
            <person name="Arai H."/>
        </authorList>
    </citation>
    <scope>NUCLEOTIDE SEQUENCE [LARGE SCALE GENOMIC DNA]</scope>
    <source>
        <strain evidence="2 3">TH-1</strain>
    </source>
</reference>
<dbReference type="RefSeq" id="WP_119335733.1">
    <property type="nucleotide sequence ID" value="NZ_AP018558.1"/>
</dbReference>
<dbReference type="InterPro" id="IPR002545">
    <property type="entry name" value="CheW-lke_dom"/>
</dbReference>